<reference evidence="4 5" key="1">
    <citation type="submission" date="2019-09" db="EMBL/GenBank/DDBJ databases">
        <title>A chromosome-level genome assembly of the Chinese tupelo Nyssa sinensis.</title>
        <authorList>
            <person name="Yang X."/>
            <person name="Kang M."/>
            <person name="Yang Y."/>
            <person name="Xiong H."/>
            <person name="Wang M."/>
            <person name="Zhang Z."/>
            <person name="Wang Z."/>
            <person name="Wu H."/>
            <person name="Ma T."/>
            <person name="Liu J."/>
            <person name="Xi Z."/>
        </authorList>
    </citation>
    <scope>NUCLEOTIDE SEQUENCE [LARGE SCALE GENOMIC DNA]</scope>
    <source>
        <strain evidence="4">J267</strain>
        <tissue evidence="4">Leaf</tissue>
    </source>
</reference>
<feature type="region of interest" description="Disordered" evidence="2">
    <location>
        <begin position="53"/>
        <end position="79"/>
    </location>
</feature>
<dbReference type="InterPro" id="IPR009060">
    <property type="entry name" value="UBA-like_sf"/>
</dbReference>
<evidence type="ECO:0000313" key="5">
    <source>
        <dbReference type="Proteomes" id="UP000325577"/>
    </source>
</evidence>
<keyword evidence="5" id="KW-1185">Reference proteome</keyword>
<evidence type="ECO:0000256" key="2">
    <source>
        <dbReference type="SAM" id="MobiDB-lite"/>
    </source>
</evidence>
<dbReference type="OrthoDB" id="620544at2759"/>
<dbReference type="AlphaFoldDB" id="A0A5J5CB55"/>
<evidence type="ECO:0000313" key="4">
    <source>
        <dbReference type="EMBL" id="KAA8550891.1"/>
    </source>
</evidence>
<evidence type="ECO:0000256" key="1">
    <source>
        <dbReference type="SAM" id="Coils"/>
    </source>
</evidence>
<accession>A0A5J5CB55</accession>
<dbReference type="PANTHER" id="PTHR48459:SF1">
    <property type="entry name" value="CUE DOMAIN-CONTAINING PROTEIN"/>
    <property type="match status" value="1"/>
</dbReference>
<dbReference type="EMBL" id="CM018031">
    <property type="protein sequence ID" value="KAA8550891.1"/>
    <property type="molecule type" value="Genomic_DNA"/>
</dbReference>
<evidence type="ECO:0000259" key="3">
    <source>
        <dbReference type="PROSITE" id="PS51140"/>
    </source>
</evidence>
<keyword evidence="1" id="KW-0175">Coiled coil</keyword>
<dbReference type="GO" id="GO:0043130">
    <property type="term" value="F:ubiquitin binding"/>
    <property type="evidence" value="ECO:0007669"/>
    <property type="project" value="InterPro"/>
</dbReference>
<dbReference type="PANTHER" id="PTHR48459">
    <property type="entry name" value="CUE DOMAIN-CONTAINING PROTEIN"/>
    <property type="match status" value="1"/>
</dbReference>
<feature type="compositionally biased region" description="Polar residues" evidence="2">
    <location>
        <begin position="569"/>
        <end position="587"/>
    </location>
</feature>
<sequence length="616" mass="67496">MGFNSVYRVLQEVFPQVDARILRAVAIEHSKDADAAVEAVLVEVVPYLSKQSMAPSSSNETEVLPDESGAVEGANNSAHSDGSLLAGSTCLDEALIGSSYFDANGVHDQVCGSNGNEEFISLGKREESSVKVEPNMTYHVSSTTLIHENDENVDHNQVRGDTEGEEIISIVKYQESSASLGSDQSSHVTATTSKHGDSGISGSIKSNVCATWKDFDKLAACDSNTAIHGGSHQEQSYLDGILLEVENSAVQLASSSVQEHTPNAPESSLQLVLVPDTLISDCEKLKQSGSFDAAPEKETSICEMVHFEDESTSNAIVTRSGQICRIDLLEDIIEDARSNKKTLFSAMESVISLMREVELQEKAAEQANEEAARGGLDILSRADDIKQMLRHAREANDMHAGEVYGEKAILGTEVRELQSRLLCLSDERDKALGILDEMHQTLEERLAAAEEERKVAEQERLEKEKSARNALAEQELMMEKVVEESKILNHEAEENSKLREFLMDRGRVVDMLQGEISVICQDVKLLKEKFDERVPLSKSLSSSQTSFILASSSSSLKSMPPDQVPELADSSQSPKITSPTASINDQLFSGEEKASEDRKALVDDGWEFFDNREFDI</sequence>
<gene>
    <name evidence="4" type="ORF">F0562_002575</name>
</gene>
<feature type="region of interest" description="Disordered" evidence="2">
    <location>
        <begin position="553"/>
        <end position="598"/>
    </location>
</feature>
<feature type="coiled-coil region" evidence="1">
    <location>
        <begin position="432"/>
        <end position="475"/>
    </location>
</feature>
<dbReference type="PROSITE" id="PS51140">
    <property type="entry name" value="CUE"/>
    <property type="match status" value="1"/>
</dbReference>
<organism evidence="4 5">
    <name type="scientific">Nyssa sinensis</name>
    <dbReference type="NCBI Taxonomy" id="561372"/>
    <lineage>
        <taxon>Eukaryota</taxon>
        <taxon>Viridiplantae</taxon>
        <taxon>Streptophyta</taxon>
        <taxon>Embryophyta</taxon>
        <taxon>Tracheophyta</taxon>
        <taxon>Spermatophyta</taxon>
        <taxon>Magnoliopsida</taxon>
        <taxon>eudicotyledons</taxon>
        <taxon>Gunneridae</taxon>
        <taxon>Pentapetalae</taxon>
        <taxon>asterids</taxon>
        <taxon>Cornales</taxon>
        <taxon>Nyssaceae</taxon>
        <taxon>Nyssa</taxon>
    </lineage>
</organism>
<protein>
    <recommendedName>
        <fullName evidence="3">CUE domain-containing protein</fullName>
    </recommendedName>
</protein>
<proteinExistence type="predicted"/>
<feature type="region of interest" description="Disordered" evidence="2">
    <location>
        <begin position="178"/>
        <end position="199"/>
    </location>
</feature>
<feature type="domain" description="CUE" evidence="3">
    <location>
        <begin position="2"/>
        <end position="45"/>
    </location>
</feature>
<feature type="compositionally biased region" description="Polar residues" evidence="2">
    <location>
        <begin position="178"/>
        <end position="193"/>
    </location>
</feature>
<dbReference type="InterPro" id="IPR003892">
    <property type="entry name" value="CUE"/>
</dbReference>
<dbReference type="Proteomes" id="UP000325577">
    <property type="component" value="Linkage Group LG0"/>
</dbReference>
<dbReference type="SUPFAM" id="SSF46934">
    <property type="entry name" value="UBA-like"/>
    <property type="match status" value="1"/>
</dbReference>
<name>A0A5J5CB55_9ASTE</name>